<name>A0ABV4TQW5_9GAMM</name>
<dbReference type="InterPro" id="IPR020568">
    <property type="entry name" value="Ribosomal_Su5_D2-typ_SF"/>
</dbReference>
<evidence type="ECO:0000256" key="8">
    <source>
        <dbReference type="HAMAP-Rule" id="MF_01307"/>
    </source>
</evidence>
<keyword evidence="4 8" id="KW-0694">RNA-binding</keyword>
<dbReference type="InterPro" id="IPR005324">
    <property type="entry name" value="Ribosomal_uS5_C"/>
</dbReference>
<dbReference type="SUPFAM" id="SSF54211">
    <property type="entry name" value="Ribosomal protein S5 domain 2-like"/>
    <property type="match status" value="1"/>
</dbReference>
<proteinExistence type="inferred from homology"/>
<keyword evidence="6 8" id="KW-0687">Ribonucleoprotein</keyword>
<protein>
    <recommendedName>
        <fullName evidence="7 8">Small ribosomal subunit protein uS5</fullName>
    </recommendedName>
</protein>
<dbReference type="InterPro" id="IPR005712">
    <property type="entry name" value="Ribosomal_uS5_bac-type"/>
</dbReference>
<dbReference type="HAMAP" id="MF_01307_B">
    <property type="entry name" value="Ribosomal_uS5_B"/>
    <property type="match status" value="1"/>
</dbReference>
<dbReference type="RefSeq" id="WP_373654448.1">
    <property type="nucleotide sequence ID" value="NZ_JBGUAW010000002.1"/>
</dbReference>
<dbReference type="InterPro" id="IPR014721">
    <property type="entry name" value="Ribsml_uS5_D2-typ_fold_subgr"/>
</dbReference>
<keyword evidence="12" id="KW-1185">Reference proteome</keyword>
<dbReference type="EMBL" id="JBGUAW010000002">
    <property type="protein sequence ID" value="MFA9459657.1"/>
    <property type="molecule type" value="Genomic_DNA"/>
</dbReference>
<comment type="similarity">
    <text evidence="2 8 9">Belongs to the universal ribosomal protein uS5 family.</text>
</comment>
<reference evidence="11 12" key="1">
    <citation type="submission" date="2024-08" db="EMBL/GenBank/DDBJ databases">
        <title>Whole-genome sequencing of halo(alkali)philic microorganisms from hypersaline lakes.</title>
        <authorList>
            <person name="Sorokin D.Y."/>
            <person name="Merkel A.Y."/>
            <person name="Messina E."/>
            <person name="Yakimov M."/>
        </authorList>
    </citation>
    <scope>NUCLEOTIDE SEQUENCE [LARGE SCALE GENOMIC DNA]</scope>
    <source>
        <strain evidence="11 12">Cl-TMA</strain>
    </source>
</reference>
<dbReference type="PROSITE" id="PS50881">
    <property type="entry name" value="S5_DSRBD"/>
    <property type="match status" value="1"/>
</dbReference>
<comment type="subunit">
    <text evidence="8">Part of the 30S ribosomal subunit. Contacts proteins S4 and S8.</text>
</comment>
<dbReference type="Pfam" id="PF00333">
    <property type="entry name" value="Ribosomal_S5"/>
    <property type="match status" value="1"/>
</dbReference>
<evidence type="ECO:0000256" key="2">
    <source>
        <dbReference type="ARBA" id="ARBA00008945"/>
    </source>
</evidence>
<organism evidence="11 12">
    <name type="scientific">Thiohalorhabdus methylotrophus</name>
    <dbReference type="NCBI Taxonomy" id="3242694"/>
    <lineage>
        <taxon>Bacteria</taxon>
        <taxon>Pseudomonadati</taxon>
        <taxon>Pseudomonadota</taxon>
        <taxon>Gammaproteobacteria</taxon>
        <taxon>Thiohalorhabdales</taxon>
        <taxon>Thiohalorhabdaceae</taxon>
        <taxon>Thiohalorhabdus</taxon>
    </lineage>
</organism>
<dbReference type="PANTHER" id="PTHR48277:SF1">
    <property type="entry name" value="MITOCHONDRIAL RIBOSOMAL PROTEIN S5"/>
    <property type="match status" value="1"/>
</dbReference>
<evidence type="ECO:0000313" key="11">
    <source>
        <dbReference type="EMBL" id="MFA9459657.1"/>
    </source>
</evidence>
<gene>
    <name evidence="8 11" type="primary">rpsE</name>
    <name evidence="11" type="ORF">ACERLL_02310</name>
</gene>
<dbReference type="Pfam" id="PF03719">
    <property type="entry name" value="Ribosomal_S5_C"/>
    <property type="match status" value="1"/>
</dbReference>
<dbReference type="InterPro" id="IPR000851">
    <property type="entry name" value="Ribosomal_uS5"/>
</dbReference>
<comment type="caution">
    <text evidence="11">The sequence shown here is derived from an EMBL/GenBank/DDBJ whole genome shotgun (WGS) entry which is preliminary data.</text>
</comment>
<dbReference type="Gene3D" id="3.30.230.10">
    <property type="match status" value="1"/>
</dbReference>
<feature type="domain" description="S5 DRBM" evidence="10">
    <location>
        <begin position="15"/>
        <end position="78"/>
    </location>
</feature>
<sequence length="170" mass="17922">MAAANQRADSPSDDLQEKLVNINRVAKAVKGGRQFGFAALAVVGDGEGRVGFGRGKAREVPDGISKAMEQARKHMRHFALHGDTLFHTVEGTHAGARVLLKPASPGTGIIAGGPVRAVMEVMGVKDVLAKSLGSSNPVNVVRATFDALDQMVSPEQMAAKRGKPVDEIWS</sequence>
<dbReference type="SUPFAM" id="SSF54768">
    <property type="entry name" value="dsRNA-binding domain-like"/>
    <property type="match status" value="1"/>
</dbReference>
<comment type="function">
    <text evidence="8">With S4 and S12 plays an important role in translational accuracy.</text>
</comment>
<accession>A0ABV4TQW5</accession>
<evidence type="ECO:0000256" key="9">
    <source>
        <dbReference type="RuleBase" id="RU003823"/>
    </source>
</evidence>
<evidence type="ECO:0000256" key="7">
    <source>
        <dbReference type="ARBA" id="ARBA00035255"/>
    </source>
</evidence>
<comment type="domain">
    <text evidence="8">The N-terminal domain interacts with the head of the 30S subunit; the C-terminal domain interacts with the body and contacts protein S4. The interaction surface between S4 and S5 is involved in control of translational fidelity.</text>
</comment>
<evidence type="ECO:0000256" key="6">
    <source>
        <dbReference type="ARBA" id="ARBA00023274"/>
    </source>
</evidence>
<dbReference type="InterPro" id="IPR013810">
    <property type="entry name" value="Ribosomal_uS5_N"/>
</dbReference>
<keyword evidence="3 8" id="KW-0699">rRNA-binding</keyword>
<evidence type="ECO:0000256" key="5">
    <source>
        <dbReference type="ARBA" id="ARBA00022980"/>
    </source>
</evidence>
<evidence type="ECO:0000256" key="4">
    <source>
        <dbReference type="ARBA" id="ARBA00022884"/>
    </source>
</evidence>
<dbReference type="Proteomes" id="UP001575181">
    <property type="component" value="Unassembled WGS sequence"/>
</dbReference>
<dbReference type="NCBIfam" id="TIGR01021">
    <property type="entry name" value="rpsE_bact"/>
    <property type="match status" value="1"/>
</dbReference>
<keyword evidence="5 8" id="KW-0689">Ribosomal protein</keyword>
<evidence type="ECO:0000313" key="12">
    <source>
        <dbReference type="Proteomes" id="UP001575181"/>
    </source>
</evidence>
<evidence type="ECO:0000256" key="1">
    <source>
        <dbReference type="ARBA" id="ARBA00003093"/>
    </source>
</evidence>
<dbReference type="Gene3D" id="3.30.160.20">
    <property type="match status" value="1"/>
</dbReference>
<dbReference type="GO" id="GO:0005840">
    <property type="term" value="C:ribosome"/>
    <property type="evidence" value="ECO:0007669"/>
    <property type="project" value="UniProtKB-KW"/>
</dbReference>
<comment type="function">
    <text evidence="1 8">Located at the back of the 30S subunit body where it stabilizes the conformation of the head with respect to the body.</text>
</comment>
<evidence type="ECO:0000259" key="10">
    <source>
        <dbReference type="PROSITE" id="PS50881"/>
    </source>
</evidence>
<dbReference type="PANTHER" id="PTHR48277">
    <property type="entry name" value="MITOCHONDRIAL RIBOSOMAL PROTEIN S5"/>
    <property type="match status" value="1"/>
</dbReference>
<evidence type="ECO:0000256" key="3">
    <source>
        <dbReference type="ARBA" id="ARBA00022730"/>
    </source>
</evidence>